<proteinExistence type="predicted"/>
<sequence>MKFSFYNIIYYYIKMSQFLNTNQLALSHLNPMTSWKGKTITQITTSIKKNPGKQPVTSNRKNLFLPNPLKIYRREIANPIDMSNCYSRTSLRIDELNRPNGSINNTASTKINGLVNILDNNIPNNKCEDPGTCLIFLSPGENAKRRCRSSGMIKKAYNPANNRSNYFTDSKQYLTSRNKTFTQNQYNYIRVGDSTLIPSPGLAASNVYSPNGFPVCPKFFISSTTFSYQWLDTQYYTVTVPSGYYDINDFNGVLQKTMMTNYHFLVNNNNGSNTFLINLIYNDATNTIQFQFFCYDKANFPASKYSSDLRANVNWTQRISGTGITPPNQGSGVVLSLQFPNNNLFNALGLSSGSFPLNIQNPISRANTSASWSWSNYTSNYTTTQVYNSGVNPGLKTVYNKIYYKPNNPQFAQQGAVSSSSLINRIKYDTINTAAYKTSGNIFGATATKAYGGNIANALAYGVSENPYTMKDKIGYPNISYPSFLPGSNIQRNCMEKSING</sequence>
<organism evidence="1">
    <name type="scientific">viral metagenome</name>
    <dbReference type="NCBI Taxonomy" id="1070528"/>
    <lineage>
        <taxon>unclassified sequences</taxon>
        <taxon>metagenomes</taxon>
        <taxon>organismal metagenomes</taxon>
    </lineage>
</organism>
<name>A0A6C0JQU2_9ZZZZ</name>
<protein>
    <submittedName>
        <fullName evidence="1">Uncharacterized protein</fullName>
    </submittedName>
</protein>
<dbReference type="EMBL" id="MN740431">
    <property type="protein sequence ID" value="QHU06228.1"/>
    <property type="molecule type" value="Genomic_DNA"/>
</dbReference>
<evidence type="ECO:0000313" key="1">
    <source>
        <dbReference type="EMBL" id="QHU06228.1"/>
    </source>
</evidence>
<reference evidence="1" key="1">
    <citation type="journal article" date="2020" name="Nature">
        <title>Giant virus diversity and host interactions through global metagenomics.</title>
        <authorList>
            <person name="Schulz F."/>
            <person name="Roux S."/>
            <person name="Paez-Espino D."/>
            <person name="Jungbluth S."/>
            <person name="Walsh D.A."/>
            <person name="Denef V.J."/>
            <person name="McMahon K.D."/>
            <person name="Konstantinidis K.T."/>
            <person name="Eloe-Fadrosh E.A."/>
            <person name="Kyrpides N.C."/>
            <person name="Woyke T."/>
        </authorList>
    </citation>
    <scope>NUCLEOTIDE SEQUENCE</scope>
    <source>
        <strain evidence="1">GVMAG-M-3300027747-57</strain>
    </source>
</reference>
<accession>A0A6C0JQU2</accession>
<dbReference type="AlphaFoldDB" id="A0A6C0JQU2"/>